<evidence type="ECO:0000256" key="1">
    <source>
        <dbReference type="ARBA" id="ARBA00006534"/>
    </source>
</evidence>
<evidence type="ECO:0000256" key="3">
    <source>
        <dbReference type="ARBA" id="ARBA00022801"/>
    </source>
</evidence>
<dbReference type="InterPro" id="IPR029062">
    <property type="entry name" value="Class_I_gatase-like"/>
</dbReference>
<keyword evidence="2" id="KW-0645">Protease</keyword>
<dbReference type="EMBL" id="FMBL01000001">
    <property type="protein sequence ID" value="SCC79227.1"/>
    <property type="molecule type" value="Genomic_DNA"/>
</dbReference>
<dbReference type="Pfam" id="PF03575">
    <property type="entry name" value="Peptidase_S51"/>
    <property type="match status" value="1"/>
</dbReference>
<protein>
    <submittedName>
        <fullName evidence="5">Dipeptidase E</fullName>
    </submittedName>
</protein>
<dbReference type="PANTHER" id="PTHR20842">
    <property type="entry name" value="PROTEASE S51 ALPHA-ASPARTYL DIPEPTIDASE"/>
    <property type="match status" value="1"/>
</dbReference>
<keyword evidence="4" id="KW-0720">Serine protease</keyword>
<sequence>MGRVILASRPLPAWRLLLKSLREHGGLYAGLRIAYIPTADVGQPSRCMRPAVRRMLRSTGFRVHELDVARADIREIRYILTTCDIIWVGGGNSFFLLHELRRSGAADLIVQQVTGGVTYVGVSAGAVVAGPDIGYIGQMDRRGVVPASNDVSGLHLVDFRVVPHLDNPIMGRAARAIAAAERREGHLIHALADAWTVIVKEHKPRILRHMV</sequence>
<comment type="similarity">
    <text evidence="1">Belongs to the peptidase S51 family.</text>
</comment>
<evidence type="ECO:0000256" key="4">
    <source>
        <dbReference type="ARBA" id="ARBA00022825"/>
    </source>
</evidence>
<dbReference type="Proteomes" id="UP000242610">
    <property type="component" value="Unassembled WGS sequence"/>
</dbReference>
<keyword evidence="6" id="KW-1185">Reference proteome</keyword>
<evidence type="ECO:0000256" key="2">
    <source>
        <dbReference type="ARBA" id="ARBA00022670"/>
    </source>
</evidence>
<dbReference type="InterPro" id="IPR005320">
    <property type="entry name" value="Peptidase_S51"/>
</dbReference>
<proteinExistence type="inferred from homology"/>
<dbReference type="PANTHER" id="PTHR20842:SF0">
    <property type="entry name" value="ALPHA-ASPARTYL DIPEPTIDASE"/>
    <property type="match status" value="1"/>
</dbReference>
<organism evidence="5 6">
    <name type="scientific">Bifidobacterium commune</name>
    <dbReference type="NCBI Taxonomy" id="1505727"/>
    <lineage>
        <taxon>Bacteria</taxon>
        <taxon>Bacillati</taxon>
        <taxon>Actinomycetota</taxon>
        <taxon>Actinomycetes</taxon>
        <taxon>Bifidobacteriales</taxon>
        <taxon>Bifidobacteriaceae</taxon>
        <taxon>Bifidobacterium</taxon>
    </lineage>
</organism>
<evidence type="ECO:0000313" key="6">
    <source>
        <dbReference type="Proteomes" id="UP000242610"/>
    </source>
</evidence>
<dbReference type="AlphaFoldDB" id="A0A1C4H2N0"/>
<dbReference type="SUPFAM" id="SSF52317">
    <property type="entry name" value="Class I glutamine amidotransferase-like"/>
    <property type="match status" value="1"/>
</dbReference>
<reference evidence="6" key="1">
    <citation type="submission" date="2016-08" db="EMBL/GenBank/DDBJ databases">
        <authorList>
            <person name="Varghese N."/>
            <person name="Submissions Spin"/>
        </authorList>
    </citation>
    <scope>NUCLEOTIDE SEQUENCE [LARGE SCALE GENOMIC DNA]</scope>
    <source>
        <strain evidence="6">R-52791</strain>
    </source>
</reference>
<keyword evidence="3" id="KW-0378">Hydrolase</keyword>
<evidence type="ECO:0000313" key="5">
    <source>
        <dbReference type="EMBL" id="SCC79227.1"/>
    </source>
</evidence>
<dbReference type="RefSeq" id="WP_091847430.1">
    <property type="nucleotide sequence ID" value="NZ_FMBL01000001.1"/>
</dbReference>
<dbReference type="GO" id="GO:0006508">
    <property type="term" value="P:proteolysis"/>
    <property type="evidence" value="ECO:0007669"/>
    <property type="project" value="UniProtKB-KW"/>
</dbReference>
<dbReference type="Gene3D" id="3.40.50.880">
    <property type="match status" value="1"/>
</dbReference>
<name>A0A1C4H2N0_9BIFI</name>
<accession>A0A1C4H2N0</accession>
<dbReference type="GO" id="GO:0008236">
    <property type="term" value="F:serine-type peptidase activity"/>
    <property type="evidence" value="ECO:0007669"/>
    <property type="project" value="UniProtKB-KW"/>
</dbReference>
<dbReference type="OrthoDB" id="3373764at2"/>
<gene>
    <name evidence="5" type="ORF">GA0061077_0633</name>
</gene>